<dbReference type="InterPro" id="IPR017871">
    <property type="entry name" value="ABC_transporter-like_CS"/>
</dbReference>
<keyword evidence="2" id="KW-0813">Transport</keyword>
<dbReference type="PROSITE" id="PS00211">
    <property type="entry name" value="ABC_TRANSPORTER_1"/>
    <property type="match status" value="1"/>
</dbReference>
<dbReference type="SMART" id="SM00382">
    <property type="entry name" value="AAA"/>
    <property type="match status" value="1"/>
</dbReference>
<organism evidence="6 7">
    <name type="scientific">Halomonas halophila</name>
    <dbReference type="NCBI Taxonomy" id="29573"/>
    <lineage>
        <taxon>Bacteria</taxon>
        <taxon>Pseudomonadati</taxon>
        <taxon>Pseudomonadota</taxon>
        <taxon>Gammaproteobacteria</taxon>
        <taxon>Oceanospirillales</taxon>
        <taxon>Halomonadaceae</taxon>
        <taxon>Halomonas</taxon>
    </lineage>
</organism>
<evidence type="ECO:0000256" key="4">
    <source>
        <dbReference type="ARBA" id="ARBA00022840"/>
    </source>
</evidence>
<proteinExistence type="inferred from homology"/>
<dbReference type="SUPFAM" id="SSF52540">
    <property type="entry name" value="P-loop containing nucleoside triphosphate hydrolases"/>
    <property type="match status" value="1"/>
</dbReference>
<name>A0ABQ0U2F9_9GAMM</name>
<dbReference type="EMBL" id="BJUS01000009">
    <property type="protein sequence ID" value="GEK72585.1"/>
    <property type="molecule type" value="Genomic_DNA"/>
</dbReference>
<dbReference type="InterPro" id="IPR050319">
    <property type="entry name" value="ABC_transp_ATP-bind"/>
</dbReference>
<dbReference type="Pfam" id="PF00005">
    <property type="entry name" value="ABC_tran"/>
    <property type="match status" value="1"/>
</dbReference>
<keyword evidence="7" id="KW-1185">Reference proteome</keyword>
<comment type="caution">
    <text evidence="6">The sequence shown here is derived from an EMBL/GenBank/DDBJ whole genome shotgun (WGS) entry which is preliminary data.</text>
</comment>
<dbReference type="Gene3D" id="3.40.50.300">
    <property type="entry name" value="P-loop containing nucleotide triphosphate hydrolases"/>
    <property type="match status" value="1"/>
</dbReference>
<evidence type="ECO:0000256" key="2">
    <source>
        <dbReference type="ARBA" id="ARBA00022448"/>
    </source>
</evidence>
<evidence type="ECO:0000256" key="1">
    <source>
        <dbReference type="ARBA" id="ARBA00005417"/>
    </source>
</evidence>
<feature type="domain" description="ABC transporter" evidence="5">
    <location>
        <begin position="11"/>
        <end position="258"/>
    </location>
</feature>
<dbReference type="InterPro" id="IPR003593">
    <property type="entry name" value="AAA+_ATPase"/>
</dbReference>
<keyword evidence="3" id="KW-0547">Nucleotide-binding</keyword>
<dbReference type="CDD" id="cd03257">
    <property type="entry name" value="ABC_NikE_OppD_transporters"/>
    <property type="match status" value="1"/>
</dbReference>
<accession>A0ABQ0U2F9</accession>
<evidence type="ECO:0000256" key="3">
    <source>
        <dbReference type="ARBA" id="ARBA00022741"/>
    </source>
</evidence>
<dbReference type="InterPro" id="IPR003439">
    <property type="entry name" value="ABC_transporter-like_ATP-bd"/>
</dbReference>
<dbReference type="Proteomes" id="UP000321121">
    <property type="component" value="Unassembled WGS sequence"/>
</dbReference>
<dbReference type="InterPro" id="IPR027417">
    <property type="entry name" value="P-loop_NTPase"/>
</dbReference>
<comment type="similarity">
    <text evidence="1">Belongs to the ABC transporter superfamily.</text>
</comment>
<reference evidence="6 7" key="1">
    <citation type="submission" date="2019-07" db="EMBL/GenBank/DDBJ databases">
        <title>Whole genome shotgun sequence of Halomonas halophila NBRC 102604.</title>
        <authorList>
            <person name="Hosoyama A."/>
            <person name="Uohara A."/>
            <person name="Ohji S."/>
            <person name="Ichikawa N."/>
        </authorList>
    </citation>
    <scope>NUCLEOTIDE SEQUENCE [LARGE SCALE GENOMIC DNA]</scope>
    <source>
        <strain evidence="6 7">NBRC 102604</strain>
    </source>
</reference>
<gene>
    <name evidence="6" type="ORF">HHA04nite_11290</name>
</gene>
<dbReference type="PANTHER" id="PTHR43776:SF7">
    <property type="entry name" value="D,D-DIPEPTIDE TRANSPORT ATP-BINDING PROTEIN DDPF-RELATED"/>
    <property type="match status" value="1"/>
</dbReference>
<protein>
    <recommendedName>
        <fullName evidence="5">ABC transporter domain-containing protein</fullName>
    </recommendedName>
</protein>
<sequence>MPELNDDGSLLRISGVSKRMPGPRRWWGGRQWRHTLRDIDFRLHPGELIGLAGVSGAGKSTLLNLMLGLTRADGGEIVCQGRRIAPGSARSLRWYRRAVQYIPQDPAASLDPRMRVGELVREPLVRLGIEGPHEARVGEALEQVGLDGGYLMRRPAELSGGQAQRVAIARAMAVRPRLLLADEPLSGLDLPLQAQVTRVLKTLHHDAGIGLLLISHDLSVVCRLCQRTLVLDDGAIIEDRPTEALFRAPAHERTAALIRAAAMLPGQDLPLTSLPPSSLSAATPAHHSQELAP</sequence>
<evidence type="ECO:0000313" key="6">
    <source>
        <dbReference type="EMBL" id="GEK72585.1"/>
    </source>
</evidence>
<dbReference type="PANTHER" id="PTHR43776">
    <property type="entry name" value="TRANSPORT ATP-BINDING PROTEIN"/>
    <property type="match status" value="1"/>
</dbReference>
<keyword evidence="4" id="KW-0067">ATP-binding</keyword>
<evidence type="ECO:0000313" key="7">
    <source>
        <dbReference type="Proteomes" id="UP000321121"/>
    </source>
</evidence>
<evidence type="ECO:0000259" key="5">
    <source>
        <dbReference type="PROSITE" id="PS50893"/>
    </source>
</evidence>
<dbReference type="PROSITE" id="PS50893">
    <property type="entry name" value="ABC_TRANSPORTER_2"/>
    <property type="match status" value="1"/>
</dbReference>